<comment type="caution">
    <text evidence="2">The sequence shown here is derived from an EMBL/GenBank/DDBJ whole genome shotgun (WGS) entry which is preliminary data.</text>
</comment>
<sequence>MHNKKCQLIKRVAVVFITSLSGMTGCSTLNHMNALNGGSDTNMNSEDVAAYAANQEAVYQSLLTLAGLLDQPASTDDWNQVIMAGVQYSNQKCENYLDAMNWSKQGRQRDSSLLGQSGSFTNGVMGIAKASARELALTAAAFGYARAGFDTLNEDALAGLEASSVRNLVHTMQQQYVERLHANQYTNRVGAFNALQGYIRLCMPGNIAAEANQAVRSAKATDQSTMSSNINIAPTISLAAPPSAAPVASEALLIAPTLP</sequence>
<evidence type="ECO:0008006" key="4">
    <source>
        <dbReference type="Google" id="ProtNLM"/>
    </source>
</evidence>
<keyword evidence="1" id="KW-0812">Transmembrane</keyword>
<dbReference type="Proteomes" id="UP000192491">
    <property type="component" value="Unassembled WGS sequence"/>
</dbReference>
<dbReference type="AlphaFoldDB" id="A0A1Y1Q706"/>
<reference evidence="2 3" key="1">
    <citation type="submission" date="2017-01" db="EMBL/GenBank/DDBJ databases">
        <title>Novel large sulfur bacteria in the metagenomes of groundwater-fed chemosynthetic microbial mats in the Lake Huron basin.</title>
        <authorList>
            <person name="Sharrar A.M."/>
            <person name="Flood B.E."/>
            <person name="Bailey J.V."/>
            <person name="Jones D.S."/>
            <person name="Biddanda B."/>
            <person name="Ruberg S.A."/>
            <person name="Marcus D.N."/>
            <person name="Dick G.J."/>
        </authorList>
    </citation>
    <scope>NUCLEOTIDE SEQUENCE [LARGE SCALE GENOMIC DNA]</scope>
    <source>
        <strain evidence="2">A8</strain>
    </source>
</reference>
<proteinExistence type="predicted"/>
<accession>A0A1Y1Q706</accession>
<keyword evidence="1" id="KW-0472">Membrane</keyword>
<keyword evidence="1" id="KW-1133">Transmembrane helix</keyword>
<name>A0A1Y1Q706_9GAMM</name>
<evidence type="ECO:0000313" key="3">
    <source>
        <dbReference type="Proteomes" id="UP000192491"/>
    </source>
</evidence>
<dbReference type="EMBL" id="MTEJ01000779">
    <property type="protein sequence ID" value="OQW98071.1"/>
    <property type="molecule type" value="Genomic_DNA"/>
</dbReference>
<dbReference type="PROSITE" id="PS51257">
    <property type="entry name" value="PROKAR_LIPOPROTEIN"/>
    <property type="match status" value="1"/>
</dbReference>
<protein>
    <recommendedName>
        <fullName evidence="4">Lipoprotein</fullName>
    </recommendedName>
</protein>
<evidence type="ECO:0000313" key="2">
    <source>
        <dbReference type="EMBL" id="OQW98071.1"/>
    </source>
</evidence>
<feature type="transmembrane region" description="Helical" evidence="1">
    <location>
        <begin position="12"/>
        <end position="32"/>
    </location>
</feature>
<gene>
    <name evidence="2" type="ORF">BWK73_53385</name>
</gene>
<organism evidence="2 3">
    <name type="scientific">Thiothrix lacustris</name>
    <dbReference type="NCBI Taxonomy" id="525917"/>
    <lineage>
        <taxon>Bacteria</taxon>
        <taxon>Pseudomonadati</taxon>
        <taxon>Pseudomonadota</taxon>
        <taxon>Gammaproteobacteria</taxon>
        <taxon>Thiotrichales</taxon>
        <taxon>Thiotrichaceae</taxon>
        <taxon>Thiothrix</taxon>
    </lineage>
</organism>
<evidence type="ECO:0000256" key="1">
    <source>
        <dbReference type="SAM" id="Phobius"/>
    </source>
</evidence>